<keyword evidence="3 5" id="KW-0560">Oxidoreductase</keyword>
<dbReference type="GO" id="GO:0008199">
    <property type="term" value="F:ferric iron binding"/>
    <property type="evidence" value="ECO:0007669"/>
    <property type="project" value="InterPro"/>
</dbReference>
<dbReference type="SUPFAM" id="SSF49482">
    <property type="entry name" value="Aromatic compound dioxygenase"/>
    <property type="match status" value="1"/>
</dbReference>
<dbReference type="Pfam" id="PF00775">
    <property type="entry name" value="Dioxygenase_C"/>
    <property type="match status" value="1"/>
</dbReference>
<evidence type="ECO:0000313" key="6">
    <source>
        <dbReference type="Proteomes" id="UP000325641"/>
    </source>
</evidence>
<dbReference type="PROSITE" id="PS00083">
    <property type="entry name" value="INTRADIOL_DIOXYGENAS"/>
    <property type="match status" value="1"/>
</dbReference>
<evidence type="ECO:0000256" key="3">
    <source>
        <dbReference type="ARBA" id="ARBA00023002"/>
    </source>
</evidence>
<dbReference type="InterPro" id="IPR012785">
    <property type="entry name" value="Protocat_dOase_b"/>
</dbReference>
<dbReference type="InterPro" id="IPR050770">
    <property type="entry name" value="Intradiol_RC_Dioxygenase"/>
</dbReference>
<evidence type="ECO:0000259" key="4">
    <source>
        <dbReference type="PROSITE" id="PS00083"/>
    </source>
</evidence>
<reference evidence="6" key="1">
    <citation type="submission" date="2019-10" db="EMBL/GenBank/DDBJ databases">
        <title>Complete Genome Sequence of Bradyrhizobium betae type strain PL7HG1T.</title>
        <authorList>
            <person name="Bromfield E.S.P."/>
            <person name="Cloutier S."/>
        </authorList>
    </citation>
    <scope>NUCLEOTIDE SEQUENCE [LARGE SCALE GENOMIC DNA]</scope>
    <source>
        <strain evidence="6">PL7HG1</strain>
        <plasmid evidence="6">pbbpl7hg1</plasmid>
    </source>
</reference>
<keyword evidence="5" id="KW-0614">Plasmid</keyword>
<protein>
    <submittedName>
        <fullName evidence="5">Protocatechuate 3,4-dioxygenase subunit beta</fullName>
        <ecNumber evidence="5">1.13.11.3</ecNumber>
    </submittedName>
</protein>
<dbReference type="PANTHER" id="PTHR33711:SF10">
    <property type="entry name" value="INTRADIOL RING-CLEAVAGE DIOXYGENASES DOMAIN-CONTAINING PROTEIN"/>
    <property type="match status" value="1"/>
</dbReference>
<feature type="domain" description="Intradiol ring-cleavage dioxygenases" evidence="4">
    <location>
        <begin position="82"/>
        <end position="110"/>
    </location>
</feature>
<dbReference type="Pfam" id="PF12391">
    <property type="entry name" value="PCDO_beta_N"/>
    <property type="match status" value="1"/>
</dbReference>
<dbReference type="AlphaFoldDB" id="A0A5P6PGM6"/>
<dbReference type="InterPro" id="IPR015889">
    <property type="entry name" value="Intradiol_dOase_core"/>
</dbReference>
<comment type="similarity">
    <text evidence="1">Belongs to the intradiol ring-cleavage dioxygenase family.</text>
</comment>
<dbReference type="NCBIfam" id="TIGR02422">
    <property type="entry name" value="protocat_beta"/>
    <property type="match status" value="1"/>
</dbReference>
<dbReference type="InterPro" id="IPR024756">
    <property type="entry name" value="PCDO_beta_N"/>
</dbReference>
<gene>
    <name evidence="5" type="primary">pcaH</name>
    <name evidence="5" type="ORF">F8237_35210</name>
</gene>
<keyword evidence="2 5" id="KW-0223">Dioxygenase</keyword>
<dbReference type="EC" id="1.13.11.3" evidence="5"/>
<dbReference type="Gene3D" id="2.60.130.10">
    <property type="entry name" value="Aromatic compound dioxygenase"/>
    <property type="match status" value="1"/>
</dbReference>
<sequence length="242" mass="27414">MKKHDSFGEFIPRDLNVHPATYTPKYRFSELRSPRRSLIPLASTLSEITGPTFDQVAFERADNDLILNGAQDGLPLGERIIIHGYVLDQWGRAVPGALIEIWQANASGRYRHKKDQYLAPLDPNFGGNGRTLTDAEGHYRFRTIRPGAYPVGLDWRPAHIHFSISGSGWAQRLITQMYFEGDPLIRSCPIVGTIPTSAQIDRLIAVQDEARFVTMDSRAYRFDIVLRGRRATWFENARGDDT</sequence>
<organism evidence="5 6">
    <name type="scientific">Bradyrhizobium betae</name>
    <dbReference type="NCBI Taxonomy" id="244734"/>
    <lineage>
        <taxon>Bacteria</taxon>
        <taxon>Pseudomonadati</taxon>
        <taxon>Pseudomonadota</taxon>
        <taxon>Alphaproteobacteria</taxon>
        <taxon>Hyphomicrobiales</taxon>
        <taxon>Nitrobacteraceae</taxon>
        <taxon>Bradyrhizobium</taxon>
    </lineage>
</organism>
<dbReference type="Proteomes" id="UP000325641">
    <property type="component" value="Plasmid pBbPL7HG1"/>
</dbReference>
<evidence type="ECO:0000256" key="1">
    <source>
        <dbReference type="ARBA" id="ARBA00007825"/>
    </source>
</evidence>
<dbReference type="GO" id="GO:0018578">
    <property type="term" value="F:protocatechuate 3,4-dioxygenase activity"/>
    <property type="evidence" value="ECO:0007669"/>
    <property type="project" value="UniProtKB-EC"/>
</dbReference>
<proteinExistence type="inferred from homology"/>
<dbReference type="RefSeq" id="WP_024585205.1">
    <property type="nucleotide sequence ID" value="NZ_CP044544.1"/>
</dbReference>
<dbReference type="KEGG" id="bbet:F8237_35210"/>
<geneLocation type="plasmid" evidence="6">
    <name>pbbpl7hg1</name>
</geneLocation>
<dbReference type="PANTHER" id="PTHR33711">
    <property type="entry name" value="DIOXYGENASE, PUTATIVE (AFU_ORTHOLOGUE AFUA_2G02910)-RELATED"/>
    <property type="match status" value="1"/>
</dbReference>
<dbReference type="InterPro" id="IPR000627">
    <property type="entry name" value="Intradiol_dOase_C"/>
</dbReference>
<dbReference type="OrthoDB" id="9805815at2"/>
<name>A0A5P6PGM6_9BRAD</name>
<evidence type="ECO:0000256" key="2">
    <source>
        <dbReference type="ARBA" id="ARBA00022964"/>
    </source>
</evidence>
<accession>A0A5P6PGM6</accession>
<evidence type="ECO:0000313" key="5">
    <source>
        <dbReference type="EMBL" id="QFI77559.1"/>
    </source>
</evidence>
<dbReference type="GO" id="GO:0019619">
    <property type="term" value="P:3,4-dihydroxybenzoate catabolic process"/>
    <property type="evidence" value="ECO:0007669"/>
    <property type="project" value="InterPro"/>
</dbReference>
<dbReference type="EMBL" id="CP044544">
    <property type="protein sequence ID" value="QFI77559.1"/>
    <property type="molecule type" value="Genomic_DNA"/>
</dbReference>